<evidence type="ECO:0000259" key="2">
    <source>
        <dbReference type="Pfam" id="PF02698"/>
    </source>
</evidence>
<evidence type="ECO:0000313" key="3">
    <source>
        <dbReference type="EMBL" id="BCA26969.1"/>
    </source>
</evidence>
<dbReference type="KEGG" id="poj:PtoMrB4_09460"/>
<protein>
    <recommendedName>
        <fullName evidence="2">DUF218 domain-containing protein</fullName>
    </recommendedName>
</protein>
<reference evidence="3 4" key="1">
    <citation type="journal article" date="2020" name="Microbiol. Resour. Announc.">
        <title>Complete genome sequence of Pseudomonas otitidis strain MrB4, isolated from Lake Biwa in Japan.</title>
        <authorList>
            <person name="Miyazaki K."/>
            <person name="Hase E."/>
            <person name="Maruya T."/>
        </authorList>
    </citation>
    <scope>NUCLEOTIDE SEQUENCE [LARGE SCALE GENOMIC DNA]</scope>
    <source>
        <strain evidence="3 4">MrB4</strain>
    </source>
</reference>
<sequence length="260" mass="28947">MPIRYLFKQLLMPPGILLVLLLLAWWWRARRPRLALACFLMGFGGLWTMSLPVTVETLAGWLETEPPLQEARWAELPGRAQAIVVLGAGRVRDDPAWDGDQPSLLAMERMRYAARIAKATQLPVLVTGGFHYGQPPSEAAIMAESFERDLGVPVRWREEASRTTWENAVESARILKAEGVERVVLVTQGFHMQRARWCFEQAGLEVVTAPSSFLSSPNSRPFGGWLPETVAVWHSGMLLNEALGLLAYPLAYRPGAVASE</sequence>
<dbReference type="GO" id="GO:0043164">
    <property type="term" value="P:Gram-negative-bacterium-type cell wall biogenesis"/>
    <property type="evidence" value="ECO:0007669"/>
    <property type="project" value="TreeGrafter"/>
</dbReference>
<dbReference type="InterPro" id="IPR003848">
    <property type="entry name" value="DUF218"/>
</dbReference>
<feature type="domain" description="DUF218" evidence="2">
    <location>
        <begin position="81"/>
        <end position="244"/>
    </location>
</feature>
<feature type="transmembrane region" description="Helical" evidence="1">
    <location>
        <begin position="6"/>
        <end position="27"/>
    </location>
</feature>
<gene>
    <name evidence="3" type="ORF">PtoMrB4_09460</name>
</gene>
<dbReference type="Proteomes" id="UP000501237">
    <property type="component" value="Chromosome"/>
</dbReference>
<dbReference type="AlphaFoldDB" id="A0A679GGZ5"/>
<feature type="transmembrane region" description="Helical" evidence="1">
    <location>
        <begin position="34"/>
        <end position="55"/>
    </location>
</feature>
<dbReference type="CDD" id="cd06259">
    <property type="entry name" value="YdcF-like"/>
    <property type="match status" value="1"/>
</dbReference>
<keyword evidence="1" id="KW-1133">Transmembrane helix</keyword>
<keyword evidence="1" id="KW-0812">Transmembrane</keyword>
<organism evidence="3 4">
    <name type="scientific">Metapseudomonas otitidis</name>
    <dbReference type="NCBI Taxonomy" id="319939"/>
    <lineage>
        <taxon>Bacteria</taxon>
        <taxon>Pseudomonadati</taxon>
        <taxon>Pseudomonadota</taxon>
        <taxon>Gammaproteobacteria</taxon>
        <taxon>Pseudomonadales</taxon>
        <taxon>Pseudomonadaceae</taxon>
        <taxon>Metapseudomonas</taxon>
    </lineage>
</organism>
<dbReference type="RefSeq" id="WP_044410726.1">
    <property type="nucleotide sequence ID" value="NZ_AP022642.1"/>
</dbReference>
<accession>A0A679GGZ5</accession>
<dbReference type="Gene3D" id="3.40.50.620">
    <property type="entry name" value="HUPs"/>
    <property type="match status" value="1"/>
</dbReference>
<keyword evidence="1" id="KW-0472">Membrane</keyword>
<dbReference type="InterPro" id="IPR051599">
    <property type="entry name" value="Cell_Envelope_Assoc"/>
</dbReference>
<dbReference type="InterPro" id="IPR014729">
    <property type="entry name" value="Rossmann-like_a/b/a_fold"/>
</dbReference>
<dbReference type="GeneID" id="57396157"/>
<proteinExistence type="predicted"/>
<dbReference type="EMBL" id="AP022642">
    <property type="protein sequence ID" value="BCA26969.1"/>
    <property type="molecule type" value="Genomic_DNA"/>
</dbReference>
<dbReference type="PANTHER" id="PTHR30336">
    <property type="entry name" value="INNER MEMBRANE PROTEIN, PROBABLE PERMEASE"/>
    <property type="match status" value="1"/>
</dbReference>
<evidence type="ECO:0000313" key="4">
    <source>
        <dbReference type="Proteomes" id="UP000501237"/>
    </source>
</evidence>
<dbReference type="GO" id="GO:0000270">
    <property type="term" value="P:peptidoglycan metabolic process"/>
    <property type="evidence" value="ECO:0007669"/>
    <property type="project" value="TreeGrafter"/>
</dbReference>
<evidence type="ECO:0000256" key="1">
    <source>
        <dbReference type="SAM" id="Phobius"/>
    </source>
</evidence>
<name>A0A679GGZ5_9GAMM</name>
<dbReference type="GO" id="GO:0005886">
    <property type="term" value="C:plasma membrane"/>
    <property type="evidence" value="ECO:0007669"/>
    <property type="project" value="TreeGrafter"/>
</dbReference>
<dbReference type="PANTHER" id="PTHR30336:SF4">
    <property type="entry name" value="ENVELOPE BIOGENESIS FACTOR ELYC"/>
    <property type="match status" value="1"/>
</dbReference>
<dbReference type="Pfam" id="PF02698">
    <property type="entry name" value="DUF218"/>
    <property type="match status" value="1"/>
</dbReference>